<dbReference type="GO" id="GO:0005975">
    <property type="term" value="P:carbohydrate metabolic process"/>
    <property type="evidence" value="ECO:0007669"/>
    <property type="project" value="InterPro"/>
</dbReference>
<dbReference type="PANTHER" id="PTHR43465:SF2">
    <property type="entry name" value="DUF1680 DOMAIN PROTEIN (AFU_ORTHOLOGUE AFUA_1G08910)"/>
    <property type="match status" value="1"/>
</dbReference>
<dbReference type="Pfam" id="PF20736">
    <property type="entry name" value="Glyco_hydro127M"/>
    <property type="match status" value="1"/>
</dbReference>
<dbReference type="Proteomes" id="UP000331127">
    <property type="component" value="Unassembled WGS sequence"/>
</dbReference>
<reference evidence="4 5" key="1">
    <citation type="submission" date="2019-10" db="EMBL/GenBank/DDBJ databases">
        <title>Whole genome shotgun sequence of Acrocarpospora macrocephala NBRC 16266.</title>
        <authorList>
            <person name="Ichikawa N."/>
            <person name="Kimura A."/>
            <person name="Kitahashi Y."/>
            <person name="Komaki H."/>
            <person name="Oguchi A."/>
        </authorList>
    </citation>
    <scope>NUCLEOTIDE SEQUENCE [LARGE SCALE GENOMIC DNA]</scope>
    <source>
        <strain evidence="4 5">NBRC 16266</strain>
    </source>
</reference>
<name>A0A5M3X3P4_9ACTN</name>
<feature type="domain" description="Non-reducing end beta-L-arabinofuranosidase-like GH127 middle" evidence="2">
    <location>
        <begin position="425"/>
        <end position="478"/>
    </location>
</feature>
<evidence type="ECO:0000259" key="3">
    <source>
        <dbReference type="Pfam" id="PF20737"/>
    </source>
</evidence>
<evidence type="ECO:0000313" key="4">
    <source>
        <dbReference type="EMBL" id="GES15744.1"/>
    </source>
</evidence>
<accession>A0A5M3X3P4</accession>
<dbReference type="InterPro" id="IPR012878">
    <property type="entry name" value="Beta-AFase-like_GH127_cat"/>
</dbReference>
<evidence type="ECO:0008006" key="6">
    <source>
        <dbReference type="Google" id="ProtNLM"/>
    </source>
</evidence>
<dbReference type="OrthoDB" id="9757939at2"/>
<gene>
    <name evidence="4" type="ORF">Amac_093420</name>
</gene>
<keyword evidence="5" id="KW-1185">Reference proteome</keyword>
<proteinExistence type="predicted"/>
<evidence type="ECO:0000259" key="1">
    <source>
        <dbReference type="Pfam" id="PF07944"/>
    </source>
</evidence>
<dbReference type="Pfam" id="PF07944">
    <property type="entry name" value="Beta-AFase-like_GH127_cat"/>
    <property type="match status" value="1"/>
</dbReference>
<organism evidence="4 5">
    <name type="scientific">Acrocarpospora macrocephala</name>
    <dbReference type="NCBI Taxonomy" id="150177"/>
    <lineage>
        <taxon>Bacteria</taxon>
        <taxon>Bacillati</taxon>
        <taxon>Actinomycetota</taxon>
        <taxon>Actinomycetes</taxon>
        <taxon>Streptosporangiales</taxon>
        <taxon>Streptosporangiaceae</taxon>
        <taxon>Acrocarpospora</taxon>
    </lineage>
</organism>
<dbReference type="InterPro" id="IPR049049">
    <property type="entry name" value="Beta-AFase-like_GH127_C"/>
</dbReference>
<dbReference type="AlphaFoldDB" id="A0A5M3X3P4"/>
<dbReference type="SUPFAM" id="SSF48208">
    <property type="entry name" value="Six-hairpin glycosidases"/>
    <property type="match status" value="1"/>
</dbReference>
<protein>
    <recommendedName>
        <fullName evidence="6">Glycosyl hydrolase</fullName>
    </recommendedName>
</protein>
<dbReference type="PANTHER" id="PTHR43465">
    <property type="entry name" value="DUF1680 DOMAIN PROTEIN (AFU_ORTHOLOGUE AFUA_1G08910)"/>
    <property type="match status" value="1"/>
</dbReference>
<feature type="domain" description="Non-reducing end beta-L-arabinofuranosidase-like GH127 C-terminal" evidence="3">
    <location>
        <begin position="503"/>
        <end position="602"/>
    </location>
</feature>
<evidence type="ECO:0000259" key="2">
    <source>
        <dbReference type="Pfam" id="PF20736"/>
    </source>
</evidence>
<dbReference type="Pfam" id="PF20737">
    <property type="entry name" value="Glyco_hydro127C"/>
    <property type="match status" value="1"/>
</dbReference>
<dbReference type="RefSeq" id="WP_155360842.1">
    <property type="nucleotide sequence ID" value="NZ_BAAAHL010000078.1"/>
</dbReference>
<dbReference type="InterPro" id="IPR049174">
    <property type="entry name" value="Beta-AFase-like"/>
</dbReference>
<dbReference type="InterPro" id="IPR049046">
    <property type="entry name" value="Beta-AFase-like_GH127_middle"/>
</dbReference>
<dbReference type="EMBL" id="BLAE01000083">
    <property type="protein sequence ID" value="GES15744.1"/>
    <property type="molecule type" value="Genomic_DNA"/>
</dbReference>
<comment type="caution">
    <text evidence="4">The sequence shown here is derived from an EMBL/GenBank/DDBJ whole genome shotgun (WGS) entry which is preliminary data.</text>
</comment>
<evidence type="ECO:0000313" key="5">
    <source>
        <dbReference type="Proteomes" id="UP000331127"/>
    </source>
</evidence>
<dbReference type="InterPro" id="IPR008928">
    <property type="entry name" value="6-hairpin_glycosidase_sf"/>
</dbReference>
<feature type="domain" description="Non-reducing end beta-L-arabinofuranosidase-like GH127 catalytic" evidence="1">
    <location>
        <begin position="23"/>
        <end position="412"/>
    </location>
</feature>
<sequence length="620" mass="67913">MNAGSVWPTAAAKQRLCPIEAGNVEIVGGFWARRQRLNREKTIMHGFGRLQRSGALGNLRLAAGGQGRYQAESDSGGSTFPFLDSDVYKWLEAVGWELARGTDPALTAAAEEAIGVVAAAQRPDGYLNSFVQVVKNGVPYGDLAWGHEFYCVAHLIQAAVAWHRGLGDDRLLTVATRAVAHIDAEFGAHGRPGIDGHPGIEMALVELARVTGEERYLTLAERMLGLRGHGLIGPGRFGPEYWQDHEPVREAATVAGHVVRQLYLDCGAVDAAVELGDEELLAAVRRRWSELARSRTYLTGGMGSRHRDEAFGDPYELPPDRAYTETCAAIASVMLAWRLLLATGEPEYADAIERAMYNGVLSGISLSGEEFFYTNPLQRRTHRAAEPVGHGRRAPWYPCACCPPNLMRLFSSWHHYLATGDEGGIQIHQYADADLTVGDIRLAIRTEYPWQGRVTVRVLQTPDRPWTLSLRVPAWSRSGPVVQHSRQWDAGDSVVLDLEPVIRVTMPDRRADAIRGCVAVERGPLVYCLEAVDAPASTELEDLAWAGGRRPQEVPRPDIEPAMIGVSVPVVDLSSGEDLTAGAIPYFAWANRRVAAMRVWIPAFTSEPEVRSNPARSTPA</sequence>